<feature type="region of interest" description="Disordered" evidence="1">
    <location>
        <begin position="60"/>
        <end position="83"/>
    </location>
</feature>
<name>A0A1B7MYD9_9AGAM</name>
<feature type="compositionally biased region" description="Low complexity" evidence="1">
    <location>
        <begin position="192"/>
        <end position="205"/>
    </location>
</feature>
<accession>A0A1B7MYD9</accession>
<reference evidence="2 3" key="1">
    <citation type="submission" date="2016-06" db="EMBL/GenBank/DDBJ databases">
        <title>Comparative genomics of the ectomycorrhizal sister species Rhizopogon vinicolor and Rhizopogon vesiculosus (Basidiomycota: Boletales) reveals a divergence of the mating type B locus.</title>
        <authorList>
            <consortium name="DOE Joint Genome Institute"/>
            <person name="Mujic A.B."/>
            <person name="Kuo A."/>
            <person name="Tritt A."/>
            <person name="Lipzen A."/>
            <person name="Chen C."/>
            <person name="Johnson J."/>
            <person name="Sharma A."/>
            <person name="Barry K."/>
            <person name="Grigoriev I.V."/>
            <person name="Spatafora J.W."/>
        </authorList>
    </citation>
    <scope>NUCLEOTIDE SEQUENCE [LARGE SCALE GENOMIC DNA]</scope>
    <source>
        <strain evidence="2 3">AM-OR11-026</strain>
    </source>
</reference>
<dbReference type="InParanoid" id="A0A1B7MYD9"/>
<proteinExistence type="predicted"/>
<keyword evidence="3" id="KW-1185">Reference proteome</keyword>
<protein>
    <submittedName>
        <fullName evidence="2">Uncharacterized protein</fullName>
    </submittedName>
</protein>
<gene>
    <name evidence="2" type="ORF">K503DRAFT_771316</name>
</gene>
<dbReference type="EMBL" id="KV448341">
    <property type="protein sequence ID" value="OAX37616.1"/>
    <property type="molecule type" value="Genomic_DNA"/>
</dbReference>
<organism evidence="2 3">
    <name type="scientific">Rhizopogon vinicolor AM-OR11-026</name>
    <dbReference type="NCBI Taxonomy" id="1314800"/>
    <lineage>
        <taxon>Eukaryota</taxon>
        <taxon>Fungi</taxon>
        <taxon>Dikarya</taxon>
        <taxon>Basidiomycota</taxon>
        <taxon>Agaricomycotina</taxon>
        <taxon>Agaricomycetes</taxon>
        <taxon>Agaricomycetidae</taxon>
        <taxon>Boletales</taxon>
        <taxon>Suillineae</taxon>
        <taxon>Rhizopogonaceae</taxon>
        <taxon>Rhizopogon</taxon>
    </lineage>
</organism>
<dbReference type="AlphaFoldDB" id="A0A1B7MYD9"/>
<feature type="region of interest" description="Disordered" evidence="1">
    <location>
        <begin position="183"/>
        <end position="205"/>
    </location>
</feature>
<sequence length="291" mass="32873">MIPKFANPHSRSQDFELVSRAQLRFDTNELADAEGVSDVELVTSKHKLHELLLSHFGESLSSASDHAPRKKKRRKENGTTPSDAEDCMILFRLLSSTGGPRIISTVPKPPPPPKTRSPDYEDNPMRADERMIRAQSVAVDSAWVEAQSQRRFEPRIQDDQKLVRVRGSLPDPHPAVMVTECHRHQTARTQTPTSSSPGASNSPKSLRATCTILPIDHLGGSQLHHEARAKAKRKRSYERPPPAYWRPDSNQRGKCMGYALGYPGSWSVRYEGDPRKRWYVRDMMRKAAFST</sequence>
<dbReference type="OrthoDB" id="3063716at2759"/>
<evidence type="ECO:0000256" key="1">
    <source>
        <dbReference type="SAM" id="MobiDB-lite"/>
    </source>
</evidence>
<feature type="region of interest" description="Disordered" evidence="1">
    <location>
        <begin position="99"/>
        <end position="123"/>
    </location>
</feature>
<evidence type="ECO:0000313" key="3">
    <source>
        <dbReference type="Proteomes" id="UP000092154"/>
    </source>
</evidence>
<evidence type="ECO:0000313" key="2">
    <source>
        <dbReference type="EMBL" id="OAX37616.1"/>
    </source>
</evidence>
<dbReference type="Proteomes" id="UP000092154">
    <property type="component" value="Unassembled WGS sequence"/>
</dbReference>